<evidence type="ECO:0000313" key="2">
    <source>
        <dbReference type="Proteomes" id="UP001054837"/>
    </source>
</evidence>
<organism evidence="1 2">
    <name type="scientific">Caerostris darwini</name>
    <dbReference type="NCBI Taxonomy" id="1538125"/>
    <lineage>
        <taxon>Eukaryota</taxon>
        <taxon>Metazoa</taxon>
        <taxon>Ecdysozoa</taxon>
        <taxon>Arthropoda</taxon>
        <taxon>Chelicerata</taxon>
        <taxon>Arachnida</taxon>
        <taxon>Araneae</taxon>
        <taxon>Araneomorphae</taxon>
        <taxon>Entelegynae</taxon>
        <taxon>Araneoidea</taxon>
        <taxon>Araneidae</taxon>
        <taxon>Caerostris</taxon>
    </lineage>
</organism>
<gene>
    <name evidence="1" type="ORF">CDAR_215951</name>
</gene>
<dbReference type="Proteomes" id="UP001054837">
    <property type="component" value="Unassembled WGS sequence"/>
</dbReference>
<sequence>MPSVGYKSNEKRFIVKGKLAALVPQTFIARRTRHQIVDQVGPAPNNQPIRAHAKVSVIASEKTSKSIDSNALIPN</sequence>
<dbReference type="AlphaFoldDB" id="A0AAV4NJP8"/>
<evidence type="ECO:0000313" key="1">
    <source>
        <dbReference type="EMBL" id="GIX84574.1"/>
    </source>
</evidence>
<keyword evidence="2" id="KW-1185">Reference proteome</keyword>
<name>A0AAV4NJP8_9ARAC</name>
<comment type="caution">
    <text evidence="1">The sequence shown here is derived from an EMBL/GenBank/DDBJ whole genome shotgun (WGS) entry which is preliminary data.</text>
</comment>
<dbReference type="EMBL" id="BPLQ01001730">
    <property type="protein sequence ID" value="GIX84574.1"/>
    <property type="molecule type" value="Genomic_DNA"/>
</dbReference>
<accession>A0AAV4NJP8</accession>
<protein>
    <submittedName>
        <fullName evidence="1">Uncharacterized protein</fullName>
    </submittedName>
</protein>
<reference evidence="1 2" key="1">
    <citation type="submission" date="2021-06" db="EMBL/GenBank/DDBJ databases">
        <title>Caerostris darwini draft genome.</title>
        <authorList>
            <person name="Kono N."/>
            <person name="Arakawa K."/>
        </authorList>
    </citation>
    <scope>NUCLEOTIDE SEQUENCE [LARGE SCALE GENOMIC DNA]</scope>
</reference>
<proteinExistence type="predicted"/>